<evidence type="ECO:0000313" key="2">
    <source>
        <dbReference type="EMBL" id="WGH78040.1"/>
    </source>
</evidence>
<evidence type="ECO:0000256" key="1">
    <source>
        <dbReference type="SAM" id="SignalP"/>
    </source>
</evidence>
<feature type="signal peptide" evidence="1">
    <location>
        <begin position="1"/>
        <end position="24"/>
    </location>
</feature>
<reference evidence="2 3" key="1">
    <citation type="submission" date="2023-04" db="EMBL/GenBank/DDBJ databases">
        <title>Jannaschia ovalis sp. nov., a marine bacterium isolated from sea tidal flat.</title>
        <authorList>
            <person name="Kwon D.Y."/>
            <person name="Kim J.-J."/>
        </authorList>
    </citation>
    <scope>NUCLEOTIDE SEQUENCE [LARGE SCALE GENOMIC DNA]</scope>
    <source>
        <strain evidence="2 3">GRR-S6-38</strain>
    </source>
</reference>
<feature type="chain" id="PRO_5046016031" description="Lipoprotein" evidence="1">
    <location>
        <begin position="25"/>
        <end position="43"/>
    </location>
</feature>
<dbReference type="PROSITE" id="PS51257">
    <property type="entry name" value="PROKAR_LIPOPROTEIN"/>
    <property type="match status" value="1"/>
</dbReference>
<organism evidence="2 3">
    <name type="scientific">Jannaschia ovalis</name>
    <dbReference type="NCBI Taxonomy" id="3038773"/>
    <lineage>
        <taxon>Bacteria</taxon>
        <taxon>Pseudomonadati</taxon>
        <taxon>Pseudomonadota</taxon>
        <taxon>Alphaproteobacteria</taxon>
        <taxon>Rhodobacterales</taxon>
        <taxon>Roseobacteraceae</taxon>
        <taxon>Jannaschia</taxon>
    </lineage>
</organism>
<gene>
    <name evidence="2" type="ORF">P8627_13515</name>
</gene>
<protein>
    <recommendedName>
        <fullName evidence="4">Lipoprotein</fullName>
    </recommendedName>
</protein>
<evidence type="ECO:0008006" key="4">
    <source>
        <dbReference type="Google" id="ProtNLM"/>
    </source>
</evidence>
<dbReference type="EMBL" id="CP122537">
    <property type="protein sequence ID" value="WGH78040.1"/>
    <property type="molecule type" value="Genomic_DNA"/>
</dbReference>
<proteinExistence type="predicted"/>
<evidence type="ECO:0000313" key="3">
    <source>
        <dbReference type="Proteomes" id="UP001243420"/>
    </source>
</evidence>
<keyword evidence="3" id="KW-1185">Reference proteome</keyword>
<sequence>MRKLIKTVAVLGLTAAVAACGAPAEEEVVIVEPVTVDPVSSKF</sequence>
<name>A0ABY8L9K3_9RHOB</name>
<keyword evidence="1" id="KW-0732">Signal</keyword>
<accession>A0ABY8L9K3</accession>
<dbReference type="Proteomes" id="UP001243420">
    <property type="component" value="Chromosome"/>
</dbReference>
<dbReference type="RefSeq" id="WP_279964716.1">
    <property type="nucleotide sequence ID" value="NZ_CP122537.1"/>
</dbReference>